<dbReference type="Gene3D" id="1.10.10.10">
    <property type="entry name" value="Winged helix-like DNA-binding domain superfamily/Winged helix DNA-binding domain"/>
    <property type="match status" value="1"/>
</dbReference>
<accession>A0ABP9UJ51</accession>
<evidence type="ECO:0000313" key="2">
    <source>
        <dbReference type="EMBL" id="GAA5441695.1"/>
    </source>
</evidence>
<dbReference type="InterPro" id="IPR036388">
    <property type="entry name" value="WH-like_DNA-bd_sf"/>
</dbReference>
<dbReference type="SUPFAM" id="SSF52540">
    <property type="entry name" value="P-loop containing nucleoside triphosphate hydrolases"/>
    <property type="match status" value="1"/>
</dbReference>
<dbReference type="InterPro" id="IPR011990">
    <property type="entry name" value="TPR-like_helical_dom_sf"/>
</dbReference>
<dbReference type="InterPro" id="IPR027417">
    <property type="entry name" value="P-loop_NTPase"/>
</dbReference>
<reference evidence="2 3" key="1">
    <citation type="submission" date="2024-02" db="EMBL/GenBank/DDBJ databases">
        <title>Deinococcus caeni NBRC 101312.</title>
        <authorList>
            <person name="Ichikawa N."/>
            <person name="Katano-Makiyama Y."/>
            <person name="Hidaka K."/>
        </authorList>
    </citation>
    <scope>NUCLEOTIDE SEQUENCE [LARGE SCALE GENOMIC DNA]</scope>
    <source>
        <strain evidence="2 3">NBRC 101312</strain>
    </source>
</reference>
<keyword evidence="3" id="KW-1185">Reference proteome</keyword>
<dbReference type="InterPro" id="IPR051677">
    <property type="entry name" value="AfsR-DnrI-RedD_regulator"/>
</dbReference>
<sequence>MDHSEVQFEALKMALQRTWQDGPGALPQFWYVGAPSGLGKSHLLRAVREAEHRQVAVTLPGMLPALTGALHEPLSAGRQAALVPVWRAARPDLNWPALAGAPRDVSESEVLDALTGTLCRAAQAQGGWMLIVDEAERATPDDLRVLQACWRAVCLHGAPVLVIVAGQDPQPDWLRDIHLTASLTPGAAVHVRSLAPLDGPGMQAFVRASLGPADAQYPDWLLGRSGGHPLWAAQLTGHLRAGGALRPEAGVWTFTPPPLDTLPGSLEALLRSRWTALRTGDAGDDVLDLLALAQAPVPLADLQAMTSLDQDALRRLIARLQGQGAVHAALASGTVTLSLTHPSLGEVGRQALLPGQEARLLGLLITRSADPHLRARYARQAAHPDAGALTATALEAARLVQAPALIAEHAGALLAMEPGGDHPALLKDLGLAQARLGAHRDAAQSLAQLGGQDAEVTEAHVNALMNLGEYQAGLDLLDGWPAPLPAALEVRRARLYLHLGRMDDVLPILDALLTLPEVNLTQVHLARAHHALLAHDAPRLAQEAGQALQHARNDTERADALNYAALAQSWLGEFDAAQAAYAQCLTLLRRTGREASMQAVYGNLANLHLTASRYRDAQEAQATCLTLARAGGTPLIEMNATGALGMTLVMLGDERGLPNVQAWQAHYQAHVPAGAPYVTLHAANAHALFGHHEQAAAYLDLFEESSVTSMGYGPLTLAQVYLMLGRTGDARRVLQTAPAYTGDPVGELQRPLVEAQVLAITGAYEEAERVLHQHRAHPQMTRFPSIQAEYDWLLLTTGLRTGKSEQHLRTLGARVLAFLQASGGQGFLRLTDQLFPEDASTRHAYLRAQDDAPTTPFLRTLGHFDLEENGVFRPWKGRKVREMLALLLCALVDGERPDVSRETLTATLWPDAGEGPAEANFRKTLARLRDALGGAAVIEHGPAGYTLSGLRSDLLLFLQASENQDLSAACAWYGGPFLPGIDLPDVNAVRGALRERWRAAALHLVQESPGPQGMEHLARLLRDDPLDVQALTLLAELDWPADNEAWRRLCLTLAQHHERELGAPAPELSRVLSRLAVPRAFDKRTQ</sequence>
<feature type="domain" description="Orc1-like AAA ATPase" evidence="1">
    <location>
        <begin position="7"/>
        <end position="163"/>
    </location>
</feature>
<dbReference type="Gene3D" id="1.25.40.10">
    <property type="entry name" value="Tetratricopeptide repeat domain"/>
    <property type="match status" value="1"/>
</dbReference>
<dbReference type="PANTHER" id="PTHR35807">
    <property type="entry name" value="TRANSCRIPTIONAL REGULATOR REDD-RELATED"/>
    <property type="match status" value="1"/>
</dbReference>
<dbReference type="RefSeq" id="WP_345447420.1">
    <property type="nucleotide sequence ID" value="NZ_BAABQU010000068.1"/>
</dbReference>
<dbReference type="EMBL" id="BAABQU010000068">
    <property type="protein sequence ID" value="GAA5441695.1"/>
    <property type="molecule type" value="Genomic_DNA"/>
</dbReference>
<dbReference type="SUPFAM" id="SSF48452">
    <property type="entry name" value="TPR-like"/>
    <property type="match status" value="1"/>
</dbReference>
<dbReference type="Pfam" id="PF13191">
    <property type="entry name" value="AAA_16"/>
    <property type="match status" value="1"/>
</dbReference>
<protein>
    <recommendedName>
        <fullName evidence="1">Orc1-like AAA ATPase domain-containing protein</fullName>
    </recommendedName>
</protein>
<proteinExistence type="predicted"/>
<dbReference type="InterPro" id="IPR041664">
    <property type="entry name" value="AAA_16"/>
</dbReference>
<evidence type="ECO:0000259" key="1">
    <source>
        <dbReference type="Pfam" id="PF13191"/>
    </source>
</evidence>
<name>A0ABP9UJ51_9DEIO</name>
<gene>
    <name evidence="2" type="ORF">Dcae01_03235</name>
</gene>
<organism evidence="2 3">
    <name type="scientific">Deinococcus caeni</name>
    <dbReference type="NCBI Taxonomy" id="569127"/>
    <lineage>
        <taxon>Bacteria</taxon>
        <taxon>Thermotogati</taxon>
        <taxon>Deinococcota</taxon>
        <taxon>Deinococci</taxon>
        <taxon>Deinococcales</taxon>
        <taxon>Deinococcaceae</taxon>
        <taxon>Deinococcus</taxon>
    </lineage>
</organism>
<evidence type="ECO:0000313" key="3">
    <source>
        <dbReference type="Proteomes" id="UP001423409"/>
    </source>
</evidence>
<dbReference type="Proteomes" id="UP001423409">
    <property type="component" value="Unassembled WGS sequence"/>
</dbReference>
<comment type="caution">
    <text evidence="2">The sequence shown here is derived from an EMBL/GenBank/DDBJ whole genome shotgun (WGS) entry which is preliminary data.</text>
</comment>